<protein>
    <submittedName>
        <fullName evidence="2">Uncharacterized protein</fullName>
    </submittedName>
</protein>
<keyword evidence="3" id="KW-1185">Reference proteome</keyword>
<dbReference type="AlphaFoldDB" id="A0AAW0H2B6"/>
<gene>
    <name evidence="2" type="ORF">U0070_025525</name>
</gene>
<reference evidence="2 3" key="1">
    <citation type="journal article" date="2023" name="bioRxiv">
        <title>Conserved and derived expression patterns and positive selection on dental genes reveal complex evolutionary context of ever-growing rodent molars.</title>
        <authorList>
            <person name="Calamari Z.T."/>
            <person name="Song A."/>
            <person name="Cohen E."/>
            <person name="Akter M."/>
            <person name="Roy R.D."/>
            <person name="Hallikas O."/>
            <person name="Christensen M.M."/>
            <person name="Li P."/>
            <person name="Marangoni P."/>
            <person name="Jernvall J."/>
            <person name="Klein O.D."/>
        </authorList>
    </citation>
    <scope>NUCLEOTIDE SEQUENCE [LARGE SCALE GENOMIC DNA]</scope>
    <source>
        <strain evidence="2">V071</strain>
    </source>
</reference>
<evidence type="ECO:0000256" key="1">
    <source>
        <dbReference type="SAM" id="MobiDB-lite"/>
    </source>
</evidence>
<accession>A0AAW0H2B6</accession>
<name>A0AAW0H2B6_MYOGA</name>
<feature type="non-terminal residue" evidence="2">
    <location>
        <position position="230"/>
    </location>
</feature>
<proteinExistence type="predicted"/>
<sequence>MVLWHGTGWSDDSDVWGGTTSKEAFHRAVASFNNALKKDKPNGTARRKPSKKSKNPEKNVPSSLENGGDKCAAVGSEGGCVHPADLRGTRVVIYTGFGVLRQKWTLRRMKMNVKFPLDLLEVNHTNQTASWNSFLPPSLTKSRSRLVTGKSGLRFIGSPLPPRPWPLPAMLDASIPFGTTNNSPTPPMSSDCLKGTSSWEDGNLLVHEWLSYWLLIHLMAADSLRNLFYF</sequence>
<dbReference type="Proteomes" id="UP001488838">
    <property type="component" value="Unassembled WGS sequence"/>
</dbReference>
<dbReference type="EMBL" id="JBBHLL010001138">
    <property type="protein sequence ID" value="KAK7796543.1"/>
    <property type="molecule type" value="Genomic_DNA"/>
</dbReference>
<feature type="region of interest" description="Disordered" evidence="1">
    <location>
        <begin position="33"/>
        <end position="69"/>
    </location>
</feature>
<evidence type="ECO:0000313" key="2">
    <source>
        <dbReference type="EMBL" id="KAK7796543.1"/>
    </source>
</evidence>
<organism evidence="2 3">
    <name type="scientific">Myodes glareolus</name>
    <name type="common">Bank vole</name>
    <name type="synonym">Clethrionomys glareolus</name>
    <dbReference type="NCBI Taxonomy" id="447135"/>
    <lineage>
        <taxon>Eukaryota</taxon>
        <taxon>Metazoa</taxon>
        <taxon>Chordata</taxon>
        <taxon>Craniata</taxon>
        <taxon>Vertebrata</taxon>
        <taxon>Euteleostomi</taxon>
        <taxon>Mammalia</taxon>
        <taxon>Eutheria</taxon>
        <taxon>Euarchontoglires</taxon>
        <taxon>Glires</taxon>
        <taxon>Rodentia</taxon>
        <taxon>Myomorpha</taxon>
        <taxon>Muroidea</taxon>
        <taxon>Cricetidae</taxon>
        <taxon>Arvicolinae</taxon>
        <taxon>Myodes</taxon>
    </lineage>
</organism>
<comment type="caution">
    <text evidence="2">The sequence shown here is derived from an EMBL/GenBank/DDBJ whole genome shotgun (WGS) entry which is preliminary data.</text>
</comment>
<evidence type="ECO:0000313" key="3">
    <source>
        <dbReference type="Proteomes" id="UP001488838"/>
    </source>
</evidence>